<evidence type="ECO:0000256" key="2">
    <source>
        <dbReference type="ARBA" id="ARBA00022845"/>
    </source>
</evidence>
<comment type="similarity">
    <text evidence="1">Belongs to the SUI1 family.</text>
</comment>
<dbReference type="GO" id="GO:0003729">
    <property type="term" value="F:mRNA binding"/>
    <property type="evidence" value="ECO:0007669"/>
    <property type="project" value="TreeGrafter"/>
</dbReference>
<dbReference type="EMBL" id="QPID01000001">
    <property type="protein sequence ID" value="RCU52746.1"/>
    <property type="molecule type" value="Genomic_DNA"/>
</dbReference>
<evidence type="ECO:0000256" key="1">
    <source>
        <dbReference type="ARBA" id="ARBA00005422"/>
    </source>
</evidence>
<gene>
    <name evidence="5" type="ORF">DU002_01930</name>
</gene>
<keyword evidence="2" id="KW-0810">Translation regulation</keyword>
<evidence type="ECO:0000313" key="5">
    <source>
        <dbReference type="EMBL" id="RCU52746.1"/>
    </source>
</evidence>
<organism evidence="5 6">
    <name type="scientific">Corallincola holothuriorum</name>
    <dbReference type="NCBI Taxonomy" id="2282215"/>
    <lineage>
        <taxon>Bacteria</taxon>
        <taxon>Pseudomonadati</taxon>
        <taxon>Pseudomonadota</taxon>
        <taxon>Gammaproteobacteria</taxon>
        <taxon>Alteromonadales</taxon>
        <taxon>Psychromonadaceae</taxon>
        <taxon>Corallincola</taxon>
    </lineage>
</organism>
<dbReference type="GO" id="GO:0003743">
    <property type="term" value="F:translation initiation factor activity"/>
    <property type="evidence" value="ECO:0007669"/>
    <property type="project" value="InterPro"/>
</dbReference>
<accession>A0A368NRF8</accession>
<dbReference type="InterPro" id="IPR001950">
    <property type="entry name" value="SUI1"/>
</dbReference>
<dbReference type="InterPro" id="IPR036877">
    <property type="entry name" value="SUI1_dom_sf"/>
</dbReference>
<proteinExistence type="inferred from homology"/>
<dbReference type="InterPro" id="IPR005872">
    <property type="entry name" value="SUI1_arc_bac"/>
</dbReference>
<dbReference type="OrthoDB" id="9792915at2"/>
<comment type="caution">
    <text evidence="5">The sequence shown here is derived from an EMBL/GenBank/DDBJ whole genome shotgun (WGS) entry which is preliminary data.</text>
</comment>
<dbReference type="GO" id="GO:0002188">
    <property type="term" value="P:translation reinitiation"/>
    <property type="evidence" value="ECO:0007669"/>
    <property type="project" value="TreeGrafter"/>
</dbReference>
<evidence type="ECO:0000259" key="4">
    <source>
        <dbReference type="PROSITE" id="PS50296"/>
    </source>
</evidence>
<name>A0A368NRF8_9GAMM</name>
<dbReference type="AlphaFoldDB" id="A0A368NRF8"/>
<sequence>MSKKLSSFADLAALTGQAAPSTVSTNESQQDLVYSTDGGRVVTQKHVDTTAIIGDGRVRISRSTKGRGGKTVSVVTGLALTHSDLQKLCKTLKKQLGCGGVVRNGELEFQGDKRDQLLNELTKAGYQAKLSGG</sequence>
<dbReference type="Gene3D" id="3.30.780.10">
    <property type="entry name" value="SUI1-like domain"/>
    <property type="match status" value="1"/>
</dbReference>
<dbReference type="PANTHER" id="PTHR12789">
    <property type="entry name" value="DENSITY-REGULATED PROTEIN HOMOLOG"/>
    <property type="match status" value="1"/>
</dbReference>
<dbReference type="Pfam" id="PF01253">
    <property type="entry name" value="SUI1"/>
    <property type="match status" value="1"/>
</dbReference>
<dbReference type="InterPro" id="IPR050318">
    <property type="entry name" value="DENR/SUI1_TIF"/>
</dbReference>
<dbReference type="Proteomes" id="UP000252558">
    <property type="component" value="Unassembled WGS sequence"/>
</dbReference>
<protein>
    <recommendedName>
        <fullName evidence="4">SUI1 domain-containing protein</fullName>
    </recommendedName>
</protein>
<dbReference type="PIRSF" id="PIRSF037511">
    <property type="entry name" value="Transl_init_SUI1_pro"/>
    <property type="match status" value="1"/>
</dbReference>
<dbReference type="CDD" id="cd11567">
    <property type="entry name" value="YciH_like"/>
    <property type="match status" value="1"/>
</dbReference>
<dbReference type="PANTHER" id="PTHR12789:SF0">
    <property type="entry name" value="DENSITY-REGULATED PROTEIN"/>
    <property type="match status" value="1"/>
</dbReference>
<dbReference type="GO" id="GO:0001731">
    <property type="term" value="P:formation of translation preinitiation complex"/>
    <property type="evidence" value="ECO:0007669"/>
    <property type="project" value="TreeGrafter"/>
</dbReference>
<evidence type="ECO:0000313" key="6">
    <source>
        <dbReference type="Proteomes" id="UP000252558"/>
    </source>
</evidence>
<dbReference type="PROSITE" id="PS50296">
    <property type="entry name" value="SUI1"/>
    <property type="match status" value="1"/>
</dbReference>
<keyword evidence="3" id="KW-0648">Protein biosynthesis</keyword>
<dbReference type="RefSeq" id="WP_114336654.1">
    <property type="nucleotide sequence ID" value="NZ_QPID01000001.1"/>
</dbReference>
<keyword evidence="6" id="KW-1185">Reference proteome</keyword>
<reference evidence="5 6" key="1">
    <citation type="submission" date="2018-07" db="EMBL/GenBank/DDBJ databases">
        <title>Corallincola holothuriorum sp. nov., a new facultative anaerobe isolated from sea cucumber Apostichopus japonicus.</title>
        <authorList>
            <person name="Xia H."/>
        </authorList>
    </citation>
    <scope>NUCLEOTIDE SEQUENCE [LARGE SCALE GENOMIC DNA]</scope>
    <source>
        <strain evidence="5 6">C4</strain>
    </source>
</reference>
<dbReference type="SUPFAM" id="SSF55159">
    <property type="entry name" value="eIF1-like"/>
    <property type="match status" value="1"/>
</dbReference>
<evidence type="ECO:0000256" key="3">
    <source>
        <dbReference type="ARBA" id="ARBA00022917"/>
    </source>
</evidence>
<dbReference type="GO" id="GO:0006417">
    <property type="term" value="P:regulation of translation"/>
    <property type="evidence" value="ECO:0007669"/>
    <property type="project" value="UniProtKB-KW"/>
</dbReference>
<feature type="domain" description="SUI1" evidence="4">
    <location>
        <begin position="59"/>
        <end position="125"/>
    </location>
</feature>